<dbReference type="OrthoDB" id="9816120at2"/>
<dbReference type="InterPro" id="IPR013517">
    <property type="entry name" value="FG-GAP"/>
</dbReference>
<dbReference type="Gene3D" id="2.130.10.130">
    <property type="entry name" value="Integrin alpha, N-terminal"/>
    <property type="match status" value="3"/>
</dbReference>
<feature type="domain" description="ASPIC/UnbV" evidence="2">
    <location>
        <begin position="516"/>
        <end position="582"/>
    </location>
</feature>
<dbReference type="InterPro" id="IPR028994">
    <property type="entry name" value="Integrin_alpha_N"/>
</dbReference>
<dbReference type="InterPro" id="IPR027039">
    <property type="entry name" value="Crtac1"/>
</dbReference>
<proteinExistence type="predicted"/>
<dbReference type="PANTHER" id="PTHR16026:SF0">
    <property type="entry name" value="CARTILAGE ACIDIC PROTEIN 1"/>
    <property type="match status" value="1"/>
</dbReference>
<dbReference type="Proteomes" id="UP000248703">
    <property type="component" value="Unassembled WGS sequence"/>
</dbReference>
<reference evidence="3 4" key="1">
    <citation type="submission" date="2018-06" db="EMBL/GenBank/DDBJ databases">
        <title>Genomic Encyclopedia of Archaeal and Bacterial Type Strains, Phase II (KMG-II): from individual species to whole genera.</title>
        <authorList>
            <person name="Goeker M."/>
        </authorList>
    </citation>
    <scope>NUCLEOTIDE SEQUENCE [LARGE SCALE GENOMIC DNA]</scope>
    <source>
        <strain evidence="3 4">DSM 24464</strain>
    </source>
</reference>
<dbReference type="InterPro" id="IPR011519">
    <property type="entry name" value="UnbV_ASPIC"/>
</dbReference>
<dbReference type="SUPFAM" id="SSF69318">
    <property type="entry name" value="Integrin alpha N-terminal domain"/>
    <property type="match status" value="2"/>
</dbReference>
<comment type="caution">
    <text evidence="3">The sequence shown here is derived from an EMBL/GenBank/DDBJ whole genome shotgun (WGS) entry which is preliminary data.</text>
</comment>
<sequence length="1079" mass="120539">MNKFILYSILCLLFLGCNKNANKQFDVLSPDKSGIHFSNTLKDTLGQNILDYLYYYNGGGVAIGDINNDNLPDIFFTSNQQKNKLYINKGNLQFEDISFNAKIEGENTWSTGVAMADVNNDGLLDIYVCAVVGINGFVGSNELFINNGDLTFTESANAYGLDFDNYSSSATFFDYDLDGDLDMYLLNHAIHSEESFGKASIRNNRTYESGDKLLKNNNGKFVDVSEEAGIYGGANGYGLGLAISDFNADGFPDIYVSNDFHEDDYYYLNNGNGTFTETLKTHFGHVSKFSMGNDAADVNNDGFPDLITLDMLPEDEKVLKSSAGDDNIQIQNLRIKQYGYHYQYARNMLQINQNGGSFTETALMSNLAATDWSWSPLIADFNQDAKQDIFIANGIPKRPNDLDYIKYISNSQVKKKMETTNLIDKEALNFMPDGKLKNNFFEGDSDLKFNNKTQDWVSQNATYSTGSAYGDLDNDGDLDIITNNINAPASIYINTTNASKNYLKLKFKYTNKNRFGIGAKAIIYHKNKLQSKELYVQRGFQSSSQPILHFGLDSIKTIDSIKVIWPNKTFQTLKNVASNQTLDVSIDNPKAHDYKVATTNNHSVFNLEEDNLGINYTHSENNYIDSNRNKLIPYQISDRGPALAIGDLNNDGKADLYLGNGKHNASEIYLQNESGFIKFEDSLLTKQALIEDNSAIISDFNNDNSNDLLVASGGGEFFGKSKALQNNLYTTANNSLQALPFPEGFEDTSVIKAMDYDADGDLDVFVGNASMSNDFGNSPKSYILENNKGTFSKKSLGKLGMVRDAIWTDFNNDNKQDLIVVGEWMQPLFLENTNGEFIDKSSNYISNPLNGLWRAIIPFDIDGDGDLDYLLGNWGTNSKFKASEAFPMLMYYSDFDNNNKTETLLAIEKNGVYYPQEGLDELSSQLVSLTKKKFTTYKDFAGKPINQVFDEAVLNKATTLKVHTLASGFLRNTNGKFKFVPFNNQLQVSPINCFTKLKISGKEQVLCAGNYFGVKPYHGRFDGFLGALIQNENEIKLGNTLGLNFFNKAVTKLDTITINNKQYLIAVIHNEAIQIYQIQ</sequence>
<keyword evidence="4" id="KW-1185">Reference proteome</keyword>
<name>A0A327RPE5_9FLAO</name>
<keyword evidence="1" id="KW-0732">Signal</keyword>
<dbReference type="AlphaFoldDB" id="A0A327RPE5"/>
<dbReference type="Pfam" id="PF07593">
    <property type="entry name" value="UnbV_ASPIC"/>
    <property type="match status" value="1"/>
</dbReference>
<dbReference type="PROSITE" id="PS51257">
    <property type="entry name" value="PROKAR_LIPOPROTEIN"/>
    <property type="match status" value="1"/>
</dbReference>
<dbReference type="Pfam" id="PF13517">
    <property type="entry name" value="FG-GAP_3"/>
    <property type="match status" value="4"/>
</dbReference>
<dbReference type="RefSeq" id="WP_111658845.1">
    <property type="nucleotide sequence ID" value="NZ_QLLO01000001.1"/>
</dbReference>
<evidence type="ECO:0000313" key="4">
    <source>
        <dbReference type="Proteomes" id="UP000248703"/>
    </source>
</evidence>
<accession>A0A327RPE5</accession>
<dbReference type="PANTHER" id="PTHR16026">
    <property type="entry name" value="CARTILAGE ACIDIC PROTEIN 1"/>
    <property type="match status" value="1"/>
</dbReference>
<evidence type="ECO:0000256" key="1">
    <source>
        <dbReference type="ARBA" id="ARBA00022729"/>
    </source>
</evidence>
<evidence type="ECO:0000313" key="3">
    <source>
        <dbReference type="EMBL" id="RAJ18225.1"/>
    </source>
</evidence>
<organism evidence="3 4">
    <name type="scientific">Olleya aquimaris</name>
    <dbReference type="NCBI Taxonomy" id="639310"/>
    <lineage>
        <taxon>Bacteria</taxon>
        <taxon>Pseudomonadati</taxon>
        <taxon>Bacteroidota</taxon>
        <taxon>Flavobacteriia</taxon>
        <taxon>Flavobacteriales</taxon>
        <taxon>Flavobacteriaceae</taxon>
    </lineage>
</organism>
<gene>
    <name evidence="3" type="ORF">LY08_00501</name>
</gene>
<protein>
    <submittedName>
        <fullName evidence="3">VCBS repeat protein</fullName>
    </submittedName>
</protein>
<dbReference type="EMBL" id="QLLO01000001">
    <property type="protein sequence ID" value="RAJ18225.1"/>
    <property type="molecule type" value="Genomic_DNA"/>
</dbReference>
<evidence type="ECO:0000259" key="2">
    <source>
        <dbReference type="Pfam" id="PF07593"/>
    </source>
</evidence>